<dbReference type="InterPro" id="IPR007759">
    <property type="entry name" value="Asxl_HARE-HTH"/>
</dbReference>
<evidence type="ECO:0000256" key="1">
    <source>
        <dbReference type="ARBA" id="ARBA00023163"/>
    </source>
</evidence>
<keyword evidence="1" id="KW-0804">Transcription</keyword>
<proteinExistence type="predicted"/>
<dbReference type="EMBL" id="MHTW01000018">
    <property type="protein sequence ID" value="OHA67104.1"/>
    <property type="molecule type" value="Genomic_DNA"/>
</dbReference>
<dbReference type="SUPFAM" id="SSF88659">
    <property type="entry name" value="Sigma3 and sigma4 domains of RNA polymerase sigma factors"/>
    <property type="match status" value="1"/>
</dbReference>
<evidence type="ECO:0000313" key="3">
    <source>
        <dbReference type="EMBL" id="OHA67104.1"/>
    </source>
</evidence>
<gene>
    <name evidence="3" type="ORF">A3C82_02530</name>
</gene>
<dbReference type="AlphaFoldDB" id="A0A1G2R2J4"/>
<dbReference type="InterPro" id="IPR038087">
    <property type="entry name" value="RNAP_delta_N_dom_sf"/>
</dbReference>
<dbReference type="Gene3D" id="1.10.10.1250">
    <property type="entry name" value="RNA polymerase, subunit delta, N-terminal domain"/>
    <property type="match status" value="1"/>
</dbReference>
<dbReference type="Pfam" id="PF05066">
    <property type="entry name" value="HARE-HTH"/>
    <property type="match status" value="1"/>
</dbReference>
<organism evidence="3 4">
    <name type="scientific">Candidatus Wildermuthbacteria bacterium RIFCSPHIGHO2_02_FULL_47_12</name>
    <dbReference type="NCBI Taxonomy" id="1802451"/>
    <lineage>
        <taxon>Bacteria</taxon>
        <taxon>Candidatus Wildermuthiibacteriota</taxon>
    </lineage>
</organism>
<sequence>MIFPYPKVASSLVAGLGPRVKDIVSRRFGLQRKEAETLESIGSVHCITRERVRQIVQDALRQIREAIEGDRNAQVRAAFQYFADTLKRQGNMKREDLLVDMLEARDMSNSVVFLLVVGDEFFDHRETQDFYPFWSLKKEVVAKASDFHENLLSFFEKKEAPLDEEEIEALSQDILRGKSLLSFLEASKHIMRSWDGKWGLKAWPQVNPRGIRDKAYLVLKRHEKPLHFTEVSKLIAEFQGKFLQNKEKKVLPQTVHNELIKDQRFVLVGRGTYALSDWGYEPGTVKDVIISLLKGNGGNMAKEDIIEKTLVQRQVKESTIELNLQDRSVFARDPSGRYYIKA</sequence>
<evidence type="ECO:0000313" key="4">
    <source>
        <dbReference type="Proteomes" id="UP000176901"/>
    </source>
</evidence>
<feature type="domain" description="HTH HARE-type" evidence="2">
    <location>
        <begin position="209"/>
        <end position="278"/>
    </location>
</feature>
<accession>A0A1G2R2J4</accession>
<comment type="caution">
    <text evidence="3">The sequence shown here is derived from an EMBL/GenBank/DDBJ whole genome shotgun (WGS) entry which is preliminary data.</text>
</comment>
<dbReference type="GO" id="GO:0006352">
    <property type="term" value="P:DNA-templated transcription initiation"/>
    <property type="evidence" value="ECO:0007669"/>
    <property type="project" value="InterPro"/>
</dbReference>
<protein>
    <recommendedName>
        <fullName evidence="2">HTH HARE-type domain-containing protein</fullName>
    </recommendedName>
</protein>
<reference evidence="3 4" key="1">
    <citation type="journal article" date="2016" name="Nat. Commun.">
        <title>Thousands of microbial genomes shed light on interconnected biogeochemical processes in an aquifer system.</title>
        <authorList>
            <person name="Anantharaman K."/>
            <person name="Brown C.T."/>
            <person name="Hug L.A."/>
            <person name="Sharon I."/>
            <person name="Castelle C.J."/>
            <person name="Probst A.J."/>
            <person name="Thomas B.C."/>
            <person name="Singh A."/>
            <person name="Wilkins M.J."/>
            <person name="Karaoz U."/>
            <person name="Brodie E.L."/>
            <person name="Williams K.H."/>
            <person name="Hubbard S.S."/>
            <person name="Banfield J.F."/>
        </authorList>
    </citation>
    <scope>NUCLEOTIDE SEQUENCE [LARGE SCALE GENOMIC DNA]</scope>
</reference>
<dbReference type="InterPro" id="IPR007630">
    <property type="entry name" value="RNA_pol_sigma70_r4"/>
</dbReference>
<dbReference type="InterPro" id="IPR036388">
    <property type="entry name" value="WH-like_DNA-bd_sf"/>
</dbReference>
<dbReference type="PROSITE" id="PS51913">
    <property type="entry name" value="HTH_HARE"/>
    <property type="match status" value="1"/>
</dbReference>
<name>A0A1G2R2J4_9BACT</name>
<dbReference type="PRINTS" id="PR00046">
    <property type="entry name" value="SIGMA70FCT"/>
</dbReference>
<dbReference type="Pfam" id="PF04545">
    <property type="entry name" value="Sigma70_r4"/>
    <property type="match status" value="1"/>
</dbReference>
<evidence type="ECO:0000259" key="2">
    <source>
        <dbReference type="PROSITE" id="PS51913"/>
    </source>
</evidence>
<dbReference type="InterPro" id="IPR000943">
    <property type="entry name" value="RNA_pol_sigma70"/>
</dbReference>
<dbReference type="GO" id="GO:0003700">
    <property type="term" value="F:DNA-binding transcription factor activity"/>
    <property type="evidence" value="ECO:0007669"/>
    <property type="project" value="InterPro"/>
</dbReference>
<dbReference type="STRING" id="1802451.A3C82_02530"/>
<dbReference type="InterPro" id="IPR013324">
    <property type="entry name" value="RNA_pol_sigma_r3/r4-like"/>
</dbReference>
<dbReference type="Gene3D" id="1.10.10.10">
    <property type="entry name" value="Winged helix-like DNA-binding domain superfamily/Winged helix DNA-binding domain"/>
    <property type="match status" value="1"/>
</dbReference>
<dbReference type="Proteomes" id="UP000176901">
    <property type="component" value="Unassembled WGS sequence"/>
</dbReference>